<comment type="pathway">
    <text evidence="11">Amino-acid biosynthesis; L-lysine biosynthesis via AAA pathway; L-alpha-aminoadipate from 2-oxoglutarate: step 4/5.</text>
</comment>
<dbReference type="GO" id="GO:0047046">
    <property type="term" value="F:homoisocitrate dehydrogenase activity"/>
    <property type="evidence" value="ECO:0007669"/>
    <property type="project" value="UniProtKB-EC"/>
</dbReference>
<evidence type="ECO:0000256" key="5">
    <source>
        <dbReference type="ARBA" id="ARBA00022723"/>
    </source>
</evidence>
<dbReference type="GO" id="GO:0006102">
    <property type="term" value="P:isocitrate metabolic process"/>
    <property type="evidence" value="ECO:0007669"/>
    <property type="project" value="TreeGrafter"/>
</dbReference>
<evidence type="ECO:0000256" key="2">
    <source>
        <dbReference type="ARBA" id="ARBA00007769"/>
    </source>
</evidence>
<protein>
    <recommendedName>
        <fullName evidence="12">homoisocitrate dehydrogenase</fullName>
        <ecNumber evidence="12">1.1.1.87</ecNumber>
    </recommendedName>
</protein>
<dbReference type="Gene3D" id="3.40.718.10">
    <property type="entry name" value="Isopropylmalate Dehydrogenase"/>
    <property type="match status" value="1"/>
</dbReference>
<comment type="catalytic activity">
    <reaction evidence="10">
        <text>(2R,3S)-homoisocitrate + NAD(+) = 2-oxoadipate + CO2 + NADH</text>
        <dbReference type="Rhea" id="RHEA:11900"/>
        <dbReference type="ChEBI" id="CHEBI:15404"/>
        <dbReference type="ChEBI" id="CHEBI:16526"/>
        <dbReference type="ChEBI" id="CHEBI:57499"/>
        <dbReference type="ChEBI" id="CHEBI:57540"/>
        <dbReference type="ChEBI" id="CHEBI:57945"/>
        <dbReference type="EC" id="1.1.1.87"/>
    </reaction>
</comment>
<keyword evidence="7" id="KW-0560">Oxidoreductase</keyword>
<dbReference type="FunFam" id="3.40.718.10:FF:000012">
    <property type="entry name" value="Homoisocitrate dehydrogenase, mitochondrial"/>
    <property type="match status" value="1"/>
</dbReference>
<feature type="non-terminal residue" evidence="15">
    <location>
        <position position="1"/>
    </location>
</feature>
<evidence type="ECO:0000313" key="16">
    <source>
        <dbReference type="Proteomes" id="UP001138500"/>
    </source>
</evidence>
<proteinExistence type="inferred from homology"/>
<gene>
    <name evidence="15" type="ORF">Tdes44962_MAKER03263</name>
</gene>
<evidence type="ECO:0000259" key="14">
    <source>
        <dbReference type="SMART" id="SM01329"/>
    </source>
</evidence>
<feature type="domain" description="Isopropylmalate dehydrogenase-like" evidence="14">
    <location>
        <begin position="64"/>
        <end position="414"/>
    </location>
</feature>
<comment type="similarity">
    <text evidence="2">Belongs to the isocitrate and isopropylmalate dehydrogenases family.</text>
</comment>
<evidence type="ECO:0000256" key="9">
    <source>
        <dbReference type="ARBA" id="ARBA00023154"/>
    </source>
</evidence>
<dbReference type="Pfam" id="PF00180">
    <property type="entry name" value="Iso_dh"/>
    <property type="match status" value="1"/>
</dbReference>
<dbReference type="EC" id="1.1.1.87" evidence="12"/>
<dbReference type="Pfam" id="PF08588">
    <property type="entry name" value="Duc1"/>
    <property type="match status" value="1"/>
</dbReference>
<reference evidence="15 16" key="1">
    <citation type="journal article" date="2018" name="IMA Fungus">
        <title>IMA Genome-F 10: Nine draft genome sequences of Claviceps purpurea s.lat., including C. arundinis, C. humidiphila, and C. cf. spartinae, pseudomolecules for the pitch canker pathogen Fusarium circinatum, draft genome of Davidsoniella eucalypti, Grosmannia galeiformis, Quambalaria eucalypti, and Teratosphaeria destructans.</title>
        <authorList>
            <person name="Wingfield B.D."/>
            <person name="Liu M."/>
            <person name="Nguyen H.D."/>
            <person name="Lane F.A."/>
            <person name="Morgan S.W."/>
            <person name="De Vos L."/>
            <person name="Wilken P.M."/>
            <person name="Duong T.A."/>
            <person name="Aylward J."/>
            <person name="Coetzee M.P."/>
            <person name="Dadej K."/>
            <person name="De Beer Z.W."/>
            <person name="Findlay W."/>
            <person name="Havenga M."/>
            <person name="Kolarik M."/>
            <person name="Menzies J.G."/>
            <person name="Naidoo K."/>
            <person name="Pochopski O."/>
            <person name="Shoukouhi P."/>
            <person name="Santana Q.C."/>
            <person name="Seifert K.A."/>
            <person name="Soal N."/>
            <person name="Steenkamp E.T."/>
            <person name="Tatham C.T."/>
            <person name="van der Nest M.A."/>
            <person name="Wingfield M.J."/>
        </authorList>
    </citation>
    <scope>NUCLEOTIDE SEQUENCE [LARGE SCALE GENOMIC DNA]</scope>
    <source>
        <strain evidence="15">CMW44962</strain>
    </source>
</reference>
<evidence type="ECO:0000256" key="4">
    <source>
        <dbReference type="ARBA" id="ARBA00022605"/>
    </source>
</evidence>
<keyword evidence="5" id="KW-0479">Metal-binding</keyword>
<evidence type="ECO:0000256" key="12">
    <source>
        <dbReference type="ARBA" id="ARBA00066666"/>
    </source>
</evidence>
<evidence type="ECO:0000256" key="13">
    <source>
        <dbReference type="SAM" id="MobiDB-lite"/>
    </source>
</evidence>
<evidence type="ECO:0000256" key="1">
    <source>
        <dbReference type="ARBA" id="ARBA00001946"/>
    </source>
</evidence>
<dbReference type="GO" id="GO:0005739">
    <property type="term" value="C:mitochondrion"/>
    <property type="evidence" value="ECO:0007669"/>
    <property type="project" value="TreeGrafter"/>
</dbReference>
<dbReference type="SUPFAM" id="SSF53659">
    <property type="entry name" value="Isocitrate/Isopropylmalate dehydrogenase-like"/>
    <property type="match status" value="1"/>
</dbReference>
<dbReference type="GO" id="GO:0004449">
    <property type="term" value="F:isocitrate dehydrogenase (NAD+) activity"/>
    <property type="evidence" value="ECO:0007669"/>
    <property type="project" value="TreeGrafter"/>
</dbReference>
<organism evidence="15 16">
    <name type="scientific">Teratosphaeria destructans</name>
    <dbReference type="NCBI Taxonomy" id="418781"/>
    <lineage>
        <taxon>Eukaryota</taxon>
        <taxon>Fungi</taxon>
        <taxon>Dikarya</taxon>
        <taxon>Ascomycota</taxon>
        <taxon>Pezizomycotina</taxon>
        <taxon>Dothideomycetes</taxon>
        <taxon>Dothideomycetidae</taxon>
        <taxon>Mycosphaerellales</taxon>
        <taxon>Teratosphaeriaceae</taxon>
        <taxon>Teratosphaeria</taxon>
    </lineage>
</organism>
<dbReference type="GO" id="GO:0009085">
    <property type="term" value="P:lysine biosynthetic process"/>
    <property type="evidence" value="ECO:0007669"/>
    <property type="project" value="UniProtKB-KW"/>
</dbReference>
<dbReference type="AlphaFoldDB" id="A0A9W7SQG9"/>
<dbReference type="EMBL" id="RIBY02001945">
    <property type="protein sequence ID" value="KAH9826876.1"/>
    <property type="molecule type" value="Genomic_DNA"/>
</dbReference>
<keyword evidence="9" id="KW-0457">Lysine biosynthesis</keyword>
<evidence type="ECO:0000256" key="11">
    <source>
        <dbReference type="ARBA" id="ARBA00060720"/>
    </source>
</evidence>
<keyword evidence="16" id="KW-1185">Reference proteome</keyword>
<evidence type="ECO:0000256" key="6">
    <source>
        <dbReference type="ARBA" id="ARBA00022842"/>
    </source>
</evidence>
<dbReference type="Proteomes" id="UP001138500">
    <property type="component" value="Unassembled WGS sequence"/>
</dbReference>
<dbReference type="PANTHER" id="PTHR11835:SF48">
    <property type="entry name" value="HOMOISOCITRATE DEHYDROGENASE, MITOCHONDRIAL"/>
    <property type="match status" value="1"/>
</dbReference>
<reference evidence="15 16" key="2">
    <citation type="journal article" date="2021" name="Curr. Genet.">
        <title>Genetic response to nitrogen starvation in the aggressive Eucalyptus foliar pathogen Teratosphaeria destructans.</title>
        <authorList>
            <person name="Havenga M."/>
            <person name="Wingfield B.D."/>
            <person name="Wingfield M.J."/>
            <person name="Dreyer L.L."/>
            <person name="Roets F."/>
            <person name="Aylward J."/>
        </authorList>
    </citation>
    <scope>NUCLEOTIDE SEQUENCE [LARGE SCALE GENOMIC DNA]</scope>
    <source>
        <strain evidence="15">CMW44962</strain>
    </source>
</reference>
<feature type="compositionally biased region" description="Basic and acidic residues" evidence="13">
    <location>
        <begin position="734"/>
        <end position="748"/>
    </location>
</feature>
<keyword evidence="4" id="KW-0028">Amino-acid biosynthesis</keyword>
<name>A0A9W7SQG9_9PEZI</name>
<evidence type="ECO:0000256" key="10">
    <source>
        <dbReference type="ARBA" id="ARBA00052540"/>
    </source>
</evidence>
<comment type="cofactor">
    <cofactor evidence="1">
        <name>Mg(2+)</name>
        <dbReference type="ChEBI" id="CHEBI:18420"/>
    </cofactor>
</comment>
<comment type="caution">
    <text evidence="15">The sequence shown here is derived from an EMBL/GenBank/DDBJ whole genome shotgun (WGS) entry which is preliminary data.</text>
</comment>
<evidence type="ECO:0000256" key="8">
    <source>
        <dbReference type="ARBA" id="ARBA00023027"/>
    </source>
</evidence>
<evidence type="ECO:0000256" key="7">
    <source>
        <dbReference type="ARBA" id="ARBA00023002"/>
    </source>
</evidence>
<keyword evidence="8" id="KW-0520">NAD</keyword>
<dbReference type="PANTHER" id="PTHR11835">
    <property type="entry name" value="DECARBOXYLATING DEHYDROGENASES-ISOCITRATE, ISOPROPYLMALATE, TARTRATE"/>
    <property type="match status" value="1"/>
</dbReference>
<dbReference type="GO" id="GO:0046872">
    <property type="term" value="F:metal ion binding"/>
    <property type="evidence" value="ECO:0007669"/>
    <property type="project" value="UniProtKB-KW"/>
</dbReference>
<dbReference type="GO" id="GO:0006099">
    <property type="term" value="P:tricarboxylic acid cycle"/>
    <property type="evidence" value="ECO:0007669"/>
    <property type="project" value="TreeGrafter"/>
</dbReference>
<keyword evidence="3" id="KW-0597">Phosphoprotein</keyword>
<dbReference type="OrthoDB" id="10261637at2759"/>
<sequence>VGPVGSPKLRLRRVPSWRLCGSSTASTSGEGPVSERDRHWNSKFWKGALHSSIATKMAAARTLRIGLIPGDGIGREVIPAGRRVLEALPSSLGLKFSFVDLDAGFDEFKKNGVALPEKTVETLKKECDGALFGAVSSPTTPTKGYSSPIVALRKKLDLYANVRPVKSVVPTAAFPDPIDLVIVRENTEDLYVKEERTYDTPQGKVAEAIKRISERASSRIATLAGELAVRREKVRETTGDTAGKKPTVTITHKSNVLSQTDGLFRATARQALEQPRFKDAGVQIEEQIVDSMLYKLILKPSNYDVIVAPNLYGDILSDGAAAFVSSLGLVPSANVGDGFAIGEPCHGSAPDIEGKGISNPIATIRSVALMLEFLEQENAAAKIYKAVDANLAEGRLLTPDMGGKAKTVEVVEDIVKRLSPALTILQTPPSLQHPYTHPNTPIPLLETPIMADKYILKVTAGPTYQDQTPIPVNTEEPTHITSPKLTATLTVRIQNYRGLDKNGKSLSTTKTSPYFSQKPHEKDLYSLQFSFTPKEDINGHDLVFGNDFDHPIRDKLPPGFQQAFNIVKWFIDPGLYGDVHADEPYLYGPLLSSINVLRVGPKDDREQEKVEEVRANAETHVLEEGGDGDGVEARKEAGVPGDAAARKKWFLTEAHQKAFTFEKGREYGNDFFNPYLDFNDFALRLPGFSVIPGITIPIISYWDGQPLRYVLKNRATDEALMVLVFTLVPKEELEGKTQEGGEATKAEETNDDLD</sequence>
<dbReference type="InterPro" id="IPR013897">
    <property type="entry name" value="Duc1"/>
</dbReference>
<accession>A0A9W7SQG9</accession>
<keyword evidence="6" id="KW-0460">Magnesium</keyword>
<evidence type="ECO:0000313" key="15">
    <source>
        <dbReference type="EMBL" id="KAH9826876.1"/>
    </source>
</evidence>
<dbReference type="SMART" id="SM01329">
    <property type="entry name" value="Iso_dh"/>
    <property type="match status" value="1"/>
</dbReference>
<dbReference type="InterPro" id="IPR024084">
    <property type="entry name" value="IsoPropMal-DH-like_dom"/>
</dbReference>
<evidence type="ECO:0000256" key="3">
    <source>
        <dbReference type="ARBA" id="ARBA00022553"/>
    </source>
</evidence>
<feature type="region of interest" description="Disordered" evidence="13">
    <location>
        <begin position="734"/>
        <end position="754"/>
    </location>
</feature>